<feature type="compositionally biased region" description="Polar residues" evidence="1">
    <location>
        <begin position="20"/>
        <end position="29"/>
    </location>
</feature>
<proteinExistence type="predicted"/>
<evidence type="ECO:0000313" key="2">
    <source>
        <dbReference type="EMBL" id="RHZ66460.1"/>
    </source>
</evidence>
<accession>A0A397I0U6</accession>
<gene>
    <name evidence="2" type="ORF">Glove_307g70</name>
</gene>
<reference evidence="2 3" key="1">
    <citation type="submission" date="2018-08" db="EMBL/GenBank/DDBJ databases">
        <title>Genome and evolution of the arbuscular mycorrhizal fungus Diversispora epigaea (formerly Glomus versiforme) and its bacterial endosymbionts.</title>
        <authorList>
            <person name="Sun X."/>
            <person name="Fei Z."/>
            <person name="Harrison M."/>
        </authorList>
    </citation>
    <scope>NUCLEOTIDE SEQUENCE [LARGE SCALE GENOMIC DNA]</scope>
    <source>
        <strain evidence="2 3">IT104</strain>
    </source>
</reference>
<dbReference type="AlphaFoldDB" id="A0A397I0U6"/>
<organism evidence="2 3">
    <name type="scientific">Diversispora epigaea</name>
    <dbReference type="NCBI Taxonomy" id="1348612"/>
    <lineage>
        <taxon>Eukaryota</taxon>
        <taxon>Fungi</taxon>
        <taxon>Fungi incertae sedis</taxon>
        <taxon>Mucoromycota</taxon>
        <taxon>Glomeromycotina</taxon>
        <taxon>Glomeromycetes</taxon>
        <taxon>Diversisporales</taxon>
        <taxon>Diversisporaceae</taxon>
        <taxon>Diversispora</taxon>
    </lineage>
</organism>
<protein>
    <submittedName>
        <fullName evidence="2">Uncharacterized protein</fullName>
    </submittedName>
</protein>
<evidence type="ECO:0000313" key="3">
    <source>
        <dbReference type="Proteomes" id="UP000266861"/>
    </source>
</evidence>
<feature type="region of interest" description="Disordered" evidence="1">
    <location>
        <begin position="101"/>
        <end position="122"/>
    </location>
</feature>
<keyword evidence="3" id="KW-1185">Reference proteome</keyword>
<name>A0A397I0U6_9GLOM</name>
<feature type="compositionally biased region" description="Basic and acidic residues" evidence="1">
    <location>
        <begin position="30"/>
        <end position="44"/>
    </location>
</feature>
<comment type="caution">
    <text evidence="2">The sequence shown here is derived from an EMBL/GenBank/DDBJ whole genome shotgun (WGS) entry which is preliminary data.</text>
</comment>
<evidence type="ECO:0000256" key="1">
    <source>
        <dbReference type="SAM" id="MobiDB-lite"/>
    </source>
</evidence>
<sequence length="122" mass="13943">MFQESRTSQIHIKKCIELSSLQNEPSSAHNEPESSETSKKSVDISSLKEKYNIRLLQSYKKQTSTPQTVHFSEELKSTIPETIDELKTENQKLKKEIVELKRSSPDDSGTELEIIPLKRPKG</sequence>
<feature type="region of interest" description="Disordered" evidence="1">
    <location>
        <begin position="20"/>
        <end position="44"/>
    </location>
</feature>
<dbReference type="EMBL" id="PQFF01000281">
    <property type="protein sequence ID" value="RHZ66460.1"/>
    <property type="molecule type" value="Genomic_DNA"/>
</dbReference>
<dbReference type="Proteomes" id="UP000266861">
    <property type="component" value="Unassembled WGS sequence"/>
</dbReference>